<feature type="region of interest" description="Disordered" evidence="1">
    <location>
        <begin position="1"/>
        <end position="194"/>
    </location>
</feature>
<dbReference type="InterPro" id="IPR012677">
    <property type="entry name" value="Nucleotide-bd_a/b_plait_sf"/>
</dbReference>
<evidence type="ECO:0000313" key="2">
    <source>
        <dbReference type="EMBL" id="GMM53528.1"/>
    </source>
</evidence>
<comment type="caution">
    <text evidence="2">The sequence shown here is derived from an EMBL/GenBank/DDBJ whole genome shotgun (WGS) entry which is preliminary data.</text>
</comment>
<feature type="compositionally biased region" description="Low complexity" evidence="1">
    <location>
        <begin position="69"/>
        <end position="90"/>
    </location>
</feature>
<dbReference type="Proteomes" id="UP001377567">
    <property type="component" value="Unassembled WGS sequence"/>
</dbReference>
<keyword evidence="3" id="KW-1185">Reference proteome</keyword>
<organism evidence="2 3">
    <name type="scientific">Maudiozyma humilis</name>
    <name type="common">Sour dough yeast</name>
    <name type="synonym">Kazachstania humilis</name>
    <dbReference type="NCBI Taxonomy" id="51915"/>
    <lineage>
        <taxon>Eukaryota</taxon>
        <taxon>Fungi</taxon>
        <taxon>Dikarya</taxon>
        <taxon>Ascomycota</taxon>
        <taxon>Saccharomycotina</taxon>
        <taxon>Saccharomycetes</taxon>
        <taxon>Saccharomycetales</taxon>
        <taxon>Saccharomycetaceae</taxon>
        <taxon>Maudiozyma</taxon>
    </lineage>
</organism>
<evidence type="ECO:0000256" key="1">
    <source>
        <dbReference type="SAM" id="MobiDB-lite"/>
    </source>
</evidence>
<reference evidence="2 3" key="1">
    <citation type="journal article" date="2023" name="Elife">
        <title>Identification of key yeast species and microbe-microbe interactions impacting larval growth of Drosophila in the wild.</title>
        <authorList>
            <person name="Mure A."/>
            <person name="Sugiura Y."/>
            <person name="Maeda R."/>
            <person name="Honda K."/>
            <person name="Sakurai N."/>
            <person name="Takahashi Y."/>
            <person name="Watada M."/>
            <person name="Katoh T."/>
            <person name="Gotoh A."/>
            <person name="Gotoh Y."/>
            <person name="Taniguchi I."/>
            <person name="Nakamura K."/>
            <person name="Hayashi T."/>
            <person name="Katayama T."/>
            <person name="Uemura T."/>
            <person name="Hattori Y."/>
        </authorList>
    </citation>
    <scope>NUCLEOTIDE SEQUENCE [LARGE SCALE GENOMIC DNA]</scope>
    <source>
        <strain evidence="2 3">KH-74</strain>
    </source>
</reference>
<gene>
    <name evidence="2" type="ORF">DAKH74_001440</name>
</gene>
<dbReference type="EMBL" id="BTGD01000001">
    <property type="protein sequence ID" value="GMM53528.1"/>
    <property type="molecule type" value="Genomic_DNA"/>
</dbReference>
<feature type="compositionally biased region" description="Basic and acidic residues" evidence="1">
    <location>
        <begin position="1"/>
        <end position="12"/>
    </location>
</feature>
<feature type="compositionally biased region" description="Basic and acidic residues" evidence="1">
    <location>
        <begin position="147"/>
        <end position="164"/>
    </location>
</feature>
<feature type="compositionally biased region" description="Basic and acidic residues" evidence="1">
    <location>
        <begin position="184"/>
        <end position="194"/>
    </location>
</feature>
<dbReference type="InterPro" id="IPR035979">
    <property type="entry name" value="RBD_domain_sf"/>
</dbReference>
<dbReference type="SUPFAM" id="SSF54928">
    <property type="entry name" value="RNA-binding domain, RBD"/>
    <property type="match status" value="1"/>
</dbReference>
<feature type="compositionally biased region" description="Basic and acidic residues" evidence="1">
    <location>
        <begin position="91"/>
        <end position="124"/>
    </location>
</feature>
<sequence>MGDQKTLEELRAKIMASMGKDGGAQRPQQGKEQSRSDEQSNGDQDSGYKRQRSTRGLDGRAPKRPRAHAQAPGAQGPGYRDPASRSQYDSRSQDRLARSQNYNRDRSQDYNRDRSQDYNRDRSPDNGPSSQEYRPRSQYSSGQRRQYRGESRYNADQRRGESRYGADQPSRYSSEGGRYTNQNRDNRGNRGNRSRDAFQQTHLYKNMIFSRLNNTLLVRDVELSSESEQAFRELVDKFCKGLGINARLARFVFTAASATVVLEFSSAECATVVLAARSFLAGRAGLKDARWTRPNGYVLQEDCLTTACNAHAVALENVVLQEPLQEAADTYVRKLGVASPTLTTLPITFKDGEAPAEFTGCLLLSSATPLGDIASASADAKWFRPNETPLLVQETRRLTYNGFPQAASGQAIPPSRVLLLANLVSPLELAADASLAGDIEECLTKTLPGVEALAMRRPGPDYKLSFQHLGEQAGCVYATFRDAASAASAVAALAARRFNGRQALCAYVDEHDYTDIIQQW</sequence>
<dbReference type="Gene3D" id="3.30.70.330">
    <property type="match status" value="1"/>
</dbReference>
<accession>A0AAV5RQM2</accession>
<protein>
    <submittedName>
        <fullName evidence="2">Mud2 protein</fullName>
    </submittedName>
</protein>
<proteinExistence type="predicted"/>
<evidence type="ECO:0000313" key="3">
    <source>
        <dbReference type="Proteomes" id="UP001377567"/>
    </source>
</evidence>
<dbReference type="GO" id="GO:0003676">
    <property type="term" value="F:nucleic acid binding"/>
    <property type="evidence" value="ECO:0007669"/>
    <property type="project" value="InterPro"/>
</dbReference>
<dbReference type="AlphaFoldDB" id="A0AAV5RQM2"/>
<feature type="compositionally biased region" description="Polar residues" evidence="1">
    <location>
        <begin position="126"/>
        <end position="144"/>
    </location>
</feature>
<name>A0AAV5RQM2_MAUHU</name>